<accession>A0ABP0HDN8</accession>
<dbReference type="PANTHER" id="PTHR34474:SF2">
    <property type="entry name" value="SIGNAL TRANSDUCTION PROTEIN TRAP"/>
    <property type="match status" value="1"/>
</dbReference>
<dbReference type="Proteomes" id="UP001642484">
    <property type="component" value="Unassembled WGS sequence"/>
</dbReference>
<name>A0ABP0HDN8_9DINO</name>
<sequence length="528" mass="58594">MTRLRLNLLGILGMQAVVVTTVAPRCLEEATHVVHLKGFGCGRFPEDGRGCCDLWLVEMLAAACGTSGVIAWDGDEFGEDSFTRILDKALSSRSIPAVAFYWRSLKDSFLESWQPRAERYSGGLHLVLLEENKTCGSPRSDASWVQLGIAALRFTRAKQVLSLGGGGVVAEEAAICAKDEQLNQVHWRLILLSRSGSTIHEVDYGSLYARFRAEKWSNFECLEVPAFLVWVAANRLYSGFALLAKPNSFGRESVETGRPLGRTATHASSARAIAQGGNLLEGERFVAMNRFRVKDGLEEQFEQRWGNDRSISSLQGLRWFCLLRRVSSTPKSTGALSVVFDSDDEQFEDDYTYVSLGVWENQEAFSGAGGMLQEAGEDSASFASMAFKGVVTTSGAPKPALWDGMLLEKAKAMQNSKAAPFIVMNRFVVKAGSEVEFEERWANRESKLLEADGFQFFQLLRRVKTPDDDVNYISMSAWADRGAFDKWWEGKSFANMAQVQGNLLEGEIVRYFYEGVFLCLILPLHCTG</sequence>
<dbReference type="InterPro" id="IPR011008">
    <property type="entry name" value="Dimeric_a/b-barrel"/>
</dbReference>
<dbReference type="InterPro" id="IPR007138">
    <property type="entry name" value="ABM_dom"/>
</dbReference>
<comment type="caution">
    <text evidence="3">The sequence shown here is derived from an EMBL/GenBank/DDBJ whole genome shotgun (WGS) entry which is preliminary data.</text>
</comment>
<keyword evidence="1" id="KW-0732">Signal</keyword>
<proteinExistence type="predicted"/>
<dbReference type="Gene3D" id="3.30.70.100">
    <property type="match status" value="2"/>
</dbReference>
<evidence type="ECO:0000313" key="4">
    <source>
        <dbReference type="Proteomes" id="UP001642484"/>
    </source>
</evidence>
<feature type="signal peptide" evidence="1">
    <location>
        <begin position="1"/>
        <end position="20"/>
    </location>
</feature>
<dbReference type="PANTHER" id="PTHR34474">
    <property type="entry name" value="SIGNAL TRANSDUCTION PROTEIN TRAP"/>
    <property type="match status" value="1"/>
</dbReference>
<organism evidence="3 4">
    <name type="scientific">Durusdinium trenchii</name>
    <dbReference type="NCBI Taxonomy" id="1381693"/>
    <lineage>
        <taxon>Eukaryota</taxon>
        <taxon>Sar</taxon>
        <taxon>Alveolata</taxon>
        <taxon>Dinophyceae</taxon>
        <taxon>Suessiales</taxon>
        <taxon>Symbiodiniaceae</taxon>
        <taxon>Durusdinium</taxon>
    </lineage>
</organism>
<evidence type="ECO:0000256" key="1">
    <source>
        <dbReference type="SAM" id="SignalP"/>
    </source>
</evidence>
<feature type="domain" description="ABM" evidence="2">
    <location>
        <begin position="421"/>
        <end position="512"/>
    </location>
</feature>
<gene>
    <name evidence="3" type="ORF">CCMP2556_LOCUS1049</name>
</gene>
<protein>
    <recommendedName>
        <fullName evidence="2">ABM domain-containing protein</fullName>
    </recommendedName>
</protein>
<dbReference type="Pfam" id="PF03992">
    <property type="entry name" value="ABM"/>
    <property type="match status" value="1"/>
</dbReference>
<feature type="chain" id="PRO_5045312070" description="ABM domain-containing protein" evidence="1">
    <location>
        <begin position="21"/>
        <end position="528"/>
    </location>
</feature>
<dbReference type="InterPro" id="IPR050404">
    <property type="entry name" value="Heme-degrading_MO"/>
</dbReference>
<dbReference type="EMBL" id="CAXAMN010000336">
    <property type="protein sequence ID" value="CAK8987903.1"/>
    <property type="molecule type" value="Genomic_DNA"/>
</dbReference>
<evidence type="ECO:0000313" key="3">
    <source>
        <dbReference type="EMBL" id="CAK8987903.1"/>
    </source>
</evidence>
<dbReference type="SUPFAM" id="SSF54909">
    <property type="entry name" value="Dimeric alpha+beta barrel"/>
    <property type="match status" value="2"/>
</dbReference>
<keyword evidence="4" id="KW-1185">Reference proteome</keyword>
<evidence type="ECO:0000259" key="2">
    <source>
        <dbReference type="PROSITE" id="PS51725"/>
    </source>
</evidence>
<dbReference type="PROSITE" id="PS51725">
    <property type="entry name" value="ABM"/>
    <property type="match status" value="1"/>
</dbReference>
<reference evidence="3 4" key="1">
    <citation type="submission" date="2024-02" db="EMBL/GenBank/DDBJ databases">
        <authorList>
            <person name="Chen Y."/>
            <person name="Shah S."/>
            <person name="Dougan E. K."/>
            <person name="Thang M."/>
            <person name="Chan C."/>
        </authorList>
    </citation>
    <scope>NUCLEOTIDE SEQUENCE [LARGE SCALE GENOMIC DNA]</scope>
</reference>